<dbReference type="InterPro" id="IPR013087">
    <property type="entry name" value="Znf_C2H2_type"/>
</dbReference>
<proteinExistence type="predicted"/>
<dbReference type="GO" id="GO:0008270">
    <property type="term" value="F:zinc ion binding"/>
    <property type="evidence" value="ECO:0007669"/>
    <property type="project" value="UniProtKB-KW"/>
</dbReference>
<dbReference type="STRING" id="282301.A0A267FNR1"/>
<keyword evidence="2" id="KW-0479">Metal-binding</keyword>
<dbReference type="PANTHER" id="PTHR24394">
    <property type="entry name" value="ZINC FINGER PROTEIN"/>
    <property type="match status" value="1"/>
</dbReference>
<evidence type="ECO:0000313" key="10">
    <source>
        <dbReference type="EMBL" id="PAA75421.1"/>
    </source>
</evidence>
<evidence type="ECO:0000313" key="11">
    <source>
        <dbReference type="Proteomes" id="UP000215902"/>
    </source>
</evidence>
<feature type="domain" description="C2H2-type" evidence="9">
    <location>
        <begin position="216"/>
        <end position="243"/>
    </location>
</feature>
<evidence type="ECO:0000256" key="4">
    <source>
        <dbReference type="ARBA" id="ARBA00022771"/>
    </source>
</evidence>
<dbReference type="GO" id="GO:0005634">
    <property type="term" value="C:nucleus"/>
    <property type="evidence" value="ECO:0007669"/>
    <property type="project" value="UniProtKB-SubCell"/>
</dbReference>
<dbReference type="Proteomes" id="UP000215902">
    <property type="component" value="Unassembled WGS sequence"/>
</dbReference>
<comment type="caution">
    <text evidence="10">The sequence shown here is derived from an EMBL/GenBank/DDBJ whole genome shotgun (WGS) entry which is preliminary data.</text>
</comment>
<dbReference type="Gene3D" id="3.30.160.60">
    <property type="entry name" value="Classic Zinc Finger"/>
    <property type="match status" value="1"/>
</dbReference>
<gene>
    <name evidence="10" type="ORF">BOX15_Mlig029788g1</name>
</gene>
<dbReference type="PANTHER" id="PTHR24394:SF44">
    <property type="entry name" value="ZINC FINGER PROTEIN 271-LIKE"/>
    <property type="match status" value="1"/>
</dbReference>
<dbReference type="GO" id="GO:0000981">
    <property type="term" value="F:DNA-binding transcription factor activity, RNA polymerase II-specific"/>
    <property type="evidence" value="ECO:0007669"/>
    <property type="project" value="TreeGrafter"/>
</dbReference>
<dbReference type="SMART" id="SM00355">
    <property type="entry name" value="ZnF_C2H2"/>
    <property type="match status" value="7"/>
</dbReference>
<keyword evidence="3" id="KW-0677">Repeat</keyword>
<dbReference type="InterPro" id="IPR036236">
    <property type="entry name" value="Znf_C2H2_sf"/>
</dbReference>
<dbReference type="EMBL" id="NIVC01000885">
    <property type="protein sequence ID" value="PAA75421.1"/>
    <property type="molecule type" value="Genomic_DNA"/>
</dbReference>
<evidence type="ECO:0000256" key="8">
    <source>
        <dbReference type="SAM" id="MobiDB-lite"/>
    </source>
</evidence>
<dbReference type="SUPFAM" id="SSF57667">
    <property type="entry name" value="beta-beta-alpha zinc fingers"/>
    <property type="match status" value="1"/>
</dbReference>
<keyword evidence="6" id="KW-0539">Nucleus</keyword>
<evidence type="ECO:0000256" key="3">
    <source>
        <dbReference type="ARBA" id="ARBA00022737"/>
    </source>
</evidence>
<evidence type="ECO:0000256" key="5">
    <source>
        <dbReference type="ARBA" id="ARBA00022833"/>
    </source>
</evidence>
<dbReference type="PROSITE" id="PS00028">
    <property type="entry name" value="ZINC_FINGER_C2H2_1"/>
    <property type="match status" value="4"/>
</dbReference>
<evidence type="ECO:0000256" key="1">
    <source>
        <dbReference type="ARBA" id="ARBA00004123"/>
    </source>
</evidence>
<protein>
    <recommendedName>
        <fullName evidence="9">C2H2-type domain-containing protein</fullName>
    </recommendedName>
</protein>
<evidence type="ECO:0000256" key="2">
    <source>
        <dbReference type="ARBA" id="ARBA00022723"/>
    </source>
</evidence>
<evidence type="ECO:0000259" key="9">
    <source>
        <dbReference type="PROSITE" id="PS50157"/>
    </source>
</evidence>
<keyword evidence="11" id="KW-1185">Reference proteome</keyword>
<feature type="region of interest" description="Disordered" evidence="8">
    <location>
        <begin position="128"/>
        <end position="160"/>
    </location>
</feature>
<feature type="domain" description="C2H2-type" evidence="9">
    <location>
        <begin position="292"/>
        <end position="321"/>
    </location>
</feature>
<keyword evidence="4 7" id="KW-0863">Zinc-finger</keyword>
<name>A0A267FNR1_9PLAT</name>
<evidence type="ECO:0000256" key="6">
    <source>
        <dbReference type="ARBA" id="ARBA00023242"/>
    </source>
</evidence>
<dbReference type="FunFam" id="3.30.160.60:FF:000100">
    <property type="entry name" value="Zinc finger 45-like"/>
    <property type="match status" value="1"/>
</dbReference>
<sequence length="400" mass="43445">MSTRSKSAAGGIQLKCRLCTLRFNTAEELDKHTYLCHPQVSASAAASSPAMSTAAAAAANMAAAVAASRLLALGIESAESDIVGFAGGVLSALENQTDPPTSSKSAALPASSLAHSAVDSIITASSAGSATNTTASNNTNRNNNNNNSNNGSKTVAKKRRIHPRATCPHCHTSFSRRATLKVHLIRQRCPAVKWRTISANAVVKSTSSALKSSGQFACRECGARFHRKSNCTRHMRMHDYTRRMKALKDCETGRNERNSHCCSLCAESDTAFDEIGLICHLSQSHGLAGRLHLCSTCRQVFTSLAELRHHQEASLHQPWRSCDRQQCPAKDCRRCFTLPKHLAEHRLLHPTPPLLRPHRCPVCLAAGCNEDDVTFCWRFQLVEHCVSVGHLSRVAKIHPT</sequence>
<comment type="subcellular location">
    <subcellularLocation>
        <location evidence="1">Nucleus</location>
    </subcellularLocation>
</comment>
<organism evidence="10 11">
    <name type="scientific">Macrostomum lignano</name>
    <dbReference type="NCBI Taxonomy" id="282301"/>
    <lineage>
        <taxon>Eukaryota</taxon>
        <taxon>Metazoa</taxon>
        <taxon>Spiralia</taxon>
        <taxon>Lophotrochozoa</taxon>
        <taxon>Platyhelminthes</taxon>
        <taxon>Rhabditophora</taxon>
        <taxon>Macrostomorpha</taxon>
        <taxon>Macrostomida</taxon>
        <taxon>Macrostomidae</taxon>
        <taxon>Macrostomum</taxon>
    </lineage>
</organism>
<accession>A0A267FNR1</accession>
<dbReference type="Pfam" id="PF00096">
    <property type="entry name" value="zf-C2H2"/>
    <property type="match status" value="1"/>
</dbReference>
<keyword evidence="5" id="KW-0862">Zinc</keyword>
<dbReference type="AlphaFoldDB" id="A0A267FNR1"/>
<feature type="compositionally biased region" description="Low complexity" evidence="8">
    <location>
        <begin position="128"/>
        <end position="152"/>
    </location>
</feature>
<evidence type="ECO:0000256" key="7">
    <source>
        <dbReference type="PROSITE-ProRule" id="PRU00042"/>
    </source>
</evidence>
<reference evidence="10 11" key="1">
    <citation type="submission" date="2017-06" db="EMBL/GenBank/DDBJ databases">
        <title>A platform for efficient transgenesis in Macrostomum lignano, a flatworm model organism for stem cell research.</title>
        <authorList>
            <person name="Berezikov E."/>
        </authorList>
    </citation>
    <scope>NUCLEOTIDE SEQUENCE [LARGE SCALE GENOMIC DNA]</scope>
    <source>
        <strain evidence="10">DV1</strain>
        <tissue evidence="10">Whole organism</tissue>
    </source>
</reference>
<dbReference type="PROSITE" id="PS50157">
    <property type="entry name" value="ZINC_FINGER_C2H2_2"/>
    <property type="match status" value="2"/>
</dbReference>
<dbReference type="OrthoDB" id="6077919at2759"/>